<dbReference type="PROSITE" id="PS01031">
    <property type="entry name" value="SHSP"/>
    <property type="match status" value="1"/>
</dbReference>
<sequence length="157" mass="17600">MSMFFDRTNLPTVADMRGISRLHDEIDRLFGGFPGRTFWPAFEKEEKALLPQVDLKSDDKQYTLSVELPGVAPEEVKIEVTGRELTISGEKKEEVMDEAKTHVQERRYGSFARSMTLPEDADADSIRAVARNGVLTLEIARKATGADKARSIEVQKA</sequence>
<comment type="similarity">
    <text evidence="1 2">Belongs to the small heat shock protein (HSP20) family.</text>
</comment>
<dbReference type="InterPro" id="IPR008978">
    <property type="entry name" value="HSP20-like_chaperone"/>
</dbReference>
<proteinExistence type="inferred from homology"/>
<evidence type="ECO:0000256" key="1">
    <source>
        <dbReference type="PROSITE-ProRule" id="PRU00285"/>
    </source>
</evidence>
<organism evidence="4 5">
    <name type="scientific">Candidatus Desulfovibrio intestinipullorum</name>
    <dbReference type="NCBI Taxonomy" id="2838536"/>
    <lineage>
        <taxon>Bacteria</taxon>
        <taxon>Pseudomonadati</taxon>
        <taxon>Thermodesulfobacteriota</taxon>
        <taxon>Desulfovibrionia</taxon>
        <taxon>Desulfovibrionales</taxon>
        <taxon>Desulfovibrionaceae</taxon>
        <taxon>Desulfovibrio</taxon>
    </lineage>
</organism>
<comment type="caution">
    <text evidence="4">The sequence shown here is derived from an EMBL/GenBank/DDBJ whole genome shotgun (WGS) entry which is preliminary data.</text>
</comment>
<dbReference type="Proteomes" id="UP000886752">
    <property type="component" value="Unassembled WGS sequence"/>
</dbReference>
<dbReference type="EMBL" id="DXHV01000086">
    <property type="protein sequence ID" value="HIW01696.1"/>
    <property type="molecule type" value="Genomic_DNA"/>
</dbReference>
<reference evidence="4" key="1">
    <citation type="journal article" date="2021" name="PeerJ">
        <title>Extensive microbial diversity within the chicken gut microbiome revealed by metagenomics and culture.</title>
        <authorList>
            <person name="Gilroy R."/>
            <person name="Ravi A."/>
            <person name="Getino M."/>
            <person name="Pursley I."/>
            <person name="Horton D.L."/>
            <person name="Alikhan N.F."/>
            <person name="Baker D."/>
            <person name="Gharbi K."/>
            <person name="Hall N."/>
            <person name="Watson M."/>
            <person name="Adriaenssens E.M."/>
            <person name="Foster-Nyarko E."/>
            <person name="Jarju S."/>
            <person name="Secka A."/>
            <person name="Antonio M."/>
            <person name="Oren A."/>
            <person name="Chaudhuri R.R."/>
            <person name="La Ragione R."/>
            <person name="Hildebrand F."/>
            <person name="Pallen M.J."/>
        </authorList>
    </citation>
    <scope>NUCLEOTIDE SEQUENCE</scope>
    <source>
        <strain evidence="4">ChiHecec2B26-446</strain>
    </source>
</reference>
<dbReference type="PANTHER" id="PTHR11527">
    <property type="entry name" value="HEAT-SHOCK PROTEIN 20 FAMILY MEMBER"/>
    <property type="match status" value="1"/>
</dbReference>
<dbReference type="Gene3D" id="2.60.40.790">
    <property type="match status" value="1"/>
</dbReference>
<accession>A0A9D1PYQ7</accession>
<reference evidence="4" key="2">
    <citation type="submission" date="2021-04" db="EMBL/GenBank/DDBJ databases">
        <authorList>
            <person name="Gilroy R."/>
        </authorList>
    </citation>
    <scope>NUCLEOTIDE SEQUENCE</scope>
    <source>
        <strain evidence="4">ChiHecec2B26-446</strain>
    </source>
</reference>
<dbReference type="InterPro" id="IPR031107">
    <property type="entry name" value="Small_HSP"/>
</dbReference>
<evidence type="ECO:0000256" key="2">
    <source>
        <dbReference type="RuleBase" id="RU003616"/>
    </source>
</evidence>
<gene>
    <name evidence="4" type="ORF">H9894_11005</name>
</gene>
<dbReference type="Pfam" id="PF00011">
    <property type="entry name" value="HSP20"/>
    <property type="match status" value="1"/>
</dbReference>
<feature type="domain" description="SHSP" evidence="3">
    <location>
        <begin position="44"/>
        <end position="157"/>
    </location>
</feature>
<dbReference type="InterPro" id="IPR002068">
    <property type="entry name" value="A-crystallin/Hsp20_dom"/>
</dbReference>
<name>A0A9D1PYQ7_9BACT</name>
<dbReference type="SUPFAM" id="SSF49764">
    <property type="entry name" value="HSP20-like chaperones"/>
    <property type="match status" value="1"/>
</dbReference>
<evidence type="ECO:0000259" key="3">
    <source>
        <dbReference type="PROSITE" id="PS01031"/>
    </source>
</evidence>
<protein>
    <submittedName>
        <fullName evidence="4">Hsp20/alpha crystallin family protein</fullName>
    </submittedName>
</protein>
<dbReference type="AlphaFoldDB" id="A0A9D1PYQ7"/>
<evidence type="ECO:0000313" key="4">
    <source>
        <dbReference type="EMBL" id="HIW01696.1"/>
    </source>
</evidence>
<dbReference type="CDD" id="cd06464">
    <property type="entry name" value="ACD_sHsps-like"/>
    <property type="match status" value="1"/>
</dbReference>
<evidence type="ECO:0000313" key="5">
    <source>
        <dbReference type="Proteomes" id="UP000886752"/>
    </source>
</evidence>